<protein>
    <submittedName>
        <fullName evidence="1">Uncharacterized protein</fullName>
    </submittedName>
</protein>
<keyword evidence="2" id="KW-1185">Reference proteome</keyword>
<sequence length="67" mass="7767">MESGQSHHHLLRQLELHTILQFQTDQSIAQLYLGSFAGYDWFNLALPVQLSSEVLDEMDFKKGDRTM</sequence>
<reference evidence="1 2" key="1">
    <citation type="journal article" date="2018" name="Nat. Ecol. Evol.">
        <title>Shark genomes provide insights into elasmobranch evolution and the origin of vertebrates.</title>
        <authorList>
            <person name="Hara Y"/>
            <person name="Yamaguchi K"/>
            <person name="Onimaru K"/>
            <person name="Kadota M"/>
            <person name="Koyanagi M"/>
            <person name="Keeley SD"/>
            <person name="Tatsumi K"/>
            <person name="Tanaka K"/>
            <person name="Motone F"/>
            <person name="Kageyama Y"/>
            <person name="Nozu R"/>
            <person name="Adachi N"/>
            <person name="Nishimura O"/>
            <person name="Nakagawa R"/>
            <person name="Tanegashima C"/>
            <person name="Kiyatake I"/>
            <person name="Matsumoto R"/>
            <person name="Murakumo K"/>
            <person name="Nishida K"/>
            <person name="Terakita A"/>
            <person name="Kuratani S"/>
            <person name="Sato K"/>
            <person name="Hyodo S Kuraku.S."/>
        </authorList>
    </citation>
    <scope>NUCLEOTIDE SEQUENCE [LARGE SCALE GENOMIC DNA]</scope>
</reference>
<gene>
    <name evidence="1" type="ORF">scyTo_0008397</name>
</gene>
<accession>A0A401P8S3</accession>
<proteinExistence type="predicted"/>
<comment type="caution">
    <text evidence="1">The sequence shown here is derived from an EMBL/GenBank/DDBJ whole genome shotgun (WGS) entry which is preliminary data.</text>
</comment>
<dbReference type="Proteomes" id="UP000288216">
    <property type="component" value="Unassembled WGS sequence"/>
</dbReference>
<evidence type="ECO:0000313" key="1">
    <source>
        <dbReference type="EMBL" id="GCB69502.1"/>
    </source>
</evidence>
<dbReference type="AlphaFoldDB" id="A0A401P8S3"/>
<organism evidence="1 2">
    <name type="scientific">Scyliorhinus torazame</name>
    <name type="common">Cloudy catshark</name>
    <name type="synonym">Catulus torazame</name>
    <dbReference type="NCBI Taxonomy" id="75743"/>
    <lineage>
        <taxon>Eukaryota</taxon>
        <taxon>Metazoa</taxon>
        <taxon>Chordata</taxon>
        <taxon>Craniata</taxon>
        <taxon>Vertebrata</taxon>
        <taxon>Chondrichthyes</taxon>
        <taxon>Elasmobranchii</taxon>
        <taxon>Galeomorphii</taxon>
        <taxon>Galeoidea</taxon>
        <taxon>Carcharhiniformes</taxon>
        <taxon>Scyliorhinidae</taxon>
        <taxon>Scyliorhinus</taxon>
    </lineage>
</organism>
<dbReference type="EMBL" id="BFAA01003203">
    <property type="protein sequence ID" value="GCB69502.1"/>
    <property type="molecule type" value="Genomic_DNA"/>
</dbReference>
<evidence type="ECO:0000313" key="2">
    <source>
        <dbReference type="Proteomes" id="UP000288216"/>
    </source>
</evidence>
<name>A0A401P8S3_SCYTO</name>